<dbReference type="InterPro" id="IPR029058">
    <property type="entry name" value="AB_hydrolase_fold"/>
</dbReference>
<dbReference type="Gene3D" id="1.20.1440.110">
    <property type="entry name" value="acylaminoacyl peptidase"/>
    <property type="match status" value="1"/>
</dbReference>
<keyword evidence="4" id="KW-0378">Hydrolase</keyword>
<protein>
    <submittedName>
        <fullName evidence="4">Dipeptidyl aminopeptidase</fullName>
    </submittedName>
</protein>
<evidence type="ECO:0000313" key="4">
    <source>
        <dbReference type="EMBL" id="RXZ86213.1"/>
    </source>
</evidence>
<dbReference type="GO" id="GO:0004177">
    <property type="term" value="F:aminopeptidase activity"/>
    <property type="evidence" value="ECO:0007669"/>
    <property type="project" value="UniProtKB-KW"/>
</dbReference>
<comment type="similarity">
    <text evidence="1">Belongs to the AB hydrolase superfamily.</text>
</comment>
<dbReference type="GO" id="GO:0006508">
    <property type="term" value="P:proteolysis"/>
    <property type="evidence" value="ECO:0007669"/>
    <property type="project" value="InterPro"/>
</dbReference>
<dbReference type="AlphaFoldDB" id="A0A4Q2M7E6"/>
<evidence type="ECO:0000313" key="3">
    <source>
        <dbReference type="EMBL" id="NYD65866.1"/>
    </source>
</evidence>
<keyword evidence="4" id="KW-0031">Aminopeptidase</keyword>
<evidence type="ECO:0000259" key="2">
    <source>
        <dbReference type="Pfam" id="PF00326"/>
    </source>
</evidence>
<evidence type="ECO:0000313" key="5">
    <source>
        <dbReference type="Proteomes" id="UP000292686"/>
    </source>
</evidence>
<reference evidence="4 5" key="1">
    <citation type="submission" date="2019-01" db="EMBL/GenBank/DDBJ databases">
        <title>Agromyces.</title>
        <authorList>
            <person name="Li J."/>
        </authorList>
    </citation>
    <scope>NUCLEOTIDE SEQUENCE [LARGE SCALE GENOMIC DNA]</scope>
    <source>
        <strain evidence="4 5">DSM 23870</strain>
    </source>
</reference>
<feature type="domain" description="Peptidase S9 prolyl oligopeptidase catalytic" evidence="2">
    <location>
        <begin position="216"/>
        <end position="269"/>
    </location>
</feature>
<comment type="caution">
    <text evidence="4">The sequence shown here is derived from an EMBL/GenBank/DDBJ whole genome shotgun (WGS) entry which is preliminary data.</text>
</comment>
<dbReference type="PANTHER" id="PTHR22946">
    <property type="entry name" value="DIENELACTONE HYDROLASE DOMAIN-CONTAINING PROTEIN-RELATED"/>
    <property type="match status" value="1"/>
</dbReference>
<gene>
    <name evidence="3" type="ORF">BJ972_000385</name>
    <name evidence="4" type="ORF">ESP50_10595</name>
</gene>
<dbReference type="InterPro" id="IPR001375">
    <property type="entry name" value="Peptidase_S9_cat"/>
</dbReference>
<keyword evidence="5" id="KW-1185">Reference proteome</keyword>
<dbReference type="SUPFAM" id="SSF53474">
    <property type="entry name" value="alpha/beta-Hydrolases"/>
    <property type="match status" value="1"/>
</dbReference>
<reference evidence="3 6" key="2">
    <citation type="submission" date="2020-07" db="EMBL/GenBank/DDBJ databases">
        <title>Sequencing the genomes of 1000 actinobacteria strains.</title>
        <authorList>
            <person name="Klenk H.-P."/>
        </authorList>
    </citation>
    <scope>NUCLEOTIDE SEQUENCE [LARGE SCALE GENOMIC DNA]</scope>
    <source>
        <strain evidence="3 6">DSM 23870</strain>
    </source>
</reference>
<dbReference type="Proteomes" id="UP000292686">
    <property type="component" value="Unassembled WGS sequence"/>
</dbReference>
<dbReference type="InterPro" id="IPR050261">
    <property type="entry name" value="FrsA_esterase"/>
</dbReference>
<dbReference type="EMBL" id="JACCBI010000001">
    <property type="protein sequence ID" value="NYD65866.1"/>
    <property type="molecule type" value="Genomic_DNA"/>
</dbReference>
<dbReference type="OrthoDB" id="9765647at2"/>
<name>A0A4Q2M7E6_9MICO</name>
<proteinExistence type="inferred from homology"/>
<keyword evidence="4" id="KW-0645">Protease</keyword>
<accession>A0A4Q2M7E6</accession>
<dbReference type="EMBL" id="SDPM01000005">
    <property type="protein sequence ID" value="RXZ86213.1"/>
    <property type="molecule type" value="Genomic_DNA"/>
</dbReference>
<dbReference type="RefSeq" id="WP_129174928.1">
    <property type="nucleotide sequence ID" value="NZ_JACCBI010000001.1"/>
</dbReference>
<dbReference type="Proteomes" id="UP000581087">
    <property type="component" value="Unassembled WGS sequence"/>
</dbReference>
<evidence type="ECO:0000313" key="6">
    <source>
        <dbReference type="Proteomes" id="UP000581087"/>
    </source>
</evidence>
<dbReference type="Pfam" id="PF00326">
    <property type="entry name" value="Peptidase_S9"/>
    <property type="match status" value="1"/>
</dbReference>
<dbReference type="PANTHER" id="PTHR22946:SF12">
    <property type="entry name" value="CONIDIAL PIGMENT BIOSYNTHESIS PROTEIN AYG1 (AFU_ORTHOLOGUE AFUA_2G17550)"/>
    <property type="match status" value="1"/>
</dbReference>
<sequence length="406" mass="43415">MRRTPSRITPFSGNPDFDFEIRSALGRAVAGGGDPGEILAATESVKKNDHDGWYAAWSALARRTAAAAAASADAGHRVSAAGAYLRASDYHAVAVNALSAQGDDARLRAEFAEQQRAWQGFLDTTSADVAAIDIPYEGASLPGLYARARVSGAPTLVAVNGSDGSLAALWSACAQPALDRGWNVVLFDGPGQQSELFVRNTTFRPDFERVLTPVLDAALGLDGVDPSRIAVYGISQGGYGVARALAFEHRFAAAVTDPGIVDVSTSWTSHLPKSLLATLDRGEVEKFDREMALGLKLSPDTARTWAFRARPYGTEGYGETIQAVRAYTVADVAGRIETPLLILSPENEQFWPGQAEELASLTSAVSTVIRFTAEEGADGHCQPMARALTAERMFDWLDDKLAREPR</sequence>
<dbReference type="GO" id="GO:0008236">
    <property type="term" value="F:serine-type peptidase activity"/>
    <property type="evidence" value="ECO:0007669"/>
    <property type="project" value="InterPro"/>
</dbReference>
<dbReference type="Gene3D" id="3.40.50.1820">
    <property type="entry name" value="alpha/beta hydrolase"/>
    <property type="match status" value="1"/>
</dbReference>
<organism evidence="4 5">
    <name type="scientific">Agromyces atrinae</name>
    <dbReference type="NCBI Taxonomy" id="592376"/>
    <lineage>
        <taxon>Bacteria</taxon>
        <taxon>Bacillati</taxon>
        <taxon>Actinomycetota</taxon>
        <taxon>Actinomycetes</taxon>
        <taxon>Micrococcales</taxon>
        <taxon>Microbacteriaceae</taxon>
        <taxon>Agromyces</taxon>
    </lineage>
</organism>
<evidence type="ECO:0000256" key="1">
    <source>
        <dbReference type="ARBA" id="ARBA00008645"/>
    </source>
</evidence>